<evidence type="ECO:0000313" key="2">
    <source>
        <dbReference type="EMBL" id="CAF4339563.1"/>
    </source>
</evidence>
<feature type="non-terminal residue" evidence="2">
    <location>
        <position position="1"/>
    </location>
</feature>
<dbReference type="Proteomes" id="UP000677228">
    <property type="component" value="Unassembled WGS sequence"/>
</dbReference>
<accession>A0A8S2UL40</accession>
<protein>
    <recommendedName>
        <fullName evidence="4">FLYWCH-type domain-containing protein</fullName>
    </recommendedName>
</protein>
<gene>
    <name evidence="1" type="ORF">OVA965_LOCUS39227</name>
    <name evidence="2" type="ORF">TMI583_LOCUS40500</name>
</gene>
<sequence>MQFSIQNHSSGKKHLIADRYEYSLRRTNKNGSELWQCVRRGCGGSASKFRDALQLKCIHKCVVTDRQVITIEMKKRCITASIPVTRIYEEQLCKAVSQSMNINNMHFDSVKSALYQFRNSYIPKLPSTLSEVYIPPEWQLDNAGNQFLRYVTP</sequence>
<comment type="caution">
    <text evidence="2">The sequence shown here is derived from an EMBL/GenBank/DDBJ whole genome shotgun (WGS) entry which is preliminary data.</text>
</comment>
<dbReference type="EMBL" id="CAJNOK010040230">
    <property type="protein sequence ID" value="CAF1549725.1"/>
    <property type="molecule type" value="Genomic_DNA"/>
</dbReference>
<evidence type="ECO:0000313" key="3">
    <source>
        <dbReference type="Proteomes" id="UP000682733"/>
    </source>
</evidence>
<name>A0A8S2UL40_9BILA</name>
<dbReference type="EMBL" id="CAJOBA010062665">
    <property type="protein sequence ID" value="CAF4339563.1"/>
    <property type="molecule type" value="Genomic_DNA"/>
</dbReference>
<evidence type="ECO:0000313" key="1">
    <source>
        <dbReference type="EMBL" id="CAF1549725.1"/>
    </source>
</evidence>
<dbReference type="Proteomes" id="UP000682733">
    <property type="component" value="Unassembled WGS sequence"/>
</dbReference>
<reference evidence="2" key="1">
    <citation type="submission" date="2021-02" db="EMBL/GenBank/DDBJ databases">
        <authorList>
            <person name="Nowell W R."/>
        </authorList>
    </citation>
    <scope>NUCLEOTIDE SEQUENCE</scope>
</reference>
<proteinExistence type="predicted"/>
<dbReference type="AlphaFoldDB" id="A0A8S2UL40"/>
<evidence type="ECO:0008006" key="4">
    <source>
        <dbReference type="Google" id="ProtNLM"/>
    </source>
</evidence>
<organism evidence="2 3">
    <name type="scientific">Didymodactylos carnosus</name>
    <dbReference type="NCBI Taxonomy" id="1234261"/>
    <lineage>
        <taxon>Eukaryota</taxon>
        <taxon>Metazoa</taxon>
        <taxon>Spiralia</taxon>
        <taxon>Gnathifera</taxon>
        <taxon>Rotifera</taxon>
        <taxon>Eurotatoria</taxon>
        <taxon>Bdelloidea</taxon>
        <taxon>Philodinida</taxon>
        <taxon>Philodinidae</taxon>
        <taxon>Didymodactylos</taxon>
    </lineage>
</organism>